<keyword evidence="5 8" id="KW-0812">Transmembrane</keyword>
<feature type="transmembrane region" description="Helical" evidence="8">
    <location>
        <begin position="42"/>
        <end position="63"/>
    </location>
</feature>
<dbReference type="InterPro" id="IPR037185">
    <property type="entry name" value="EmrE-like"/>
</dbReference>
<dbReference type="InterPro" id="IPR000620">
    <property type="entry name" value="EamA_dom"/>
</dbReference>
<gene>
    <name evidence="10" type="primary">rarD</name>
    <name evidence="10" type="ORF">DNK44_20045</name>
</gene>
<dbReference type="Pfam" id="PF00892">
    <property type="entry name" value="EamA"/>
    <property type="match status" value="1"/>
</dbReference>
<proteinExistence type="inferred from homology"/>
<organism evidence="10 11">
    <name type="scientific">Phytopseudomonas dryadis</name>
    <dbReference type="NCBI Taxonomy" id="2487520"/>
    <lineage>
        <taxon>Bacteria</taxon>
        <taxon>Pseudomonadati</taxon>
        <taxon>Pseudomonadota</taxon>
        <taxon>Gammaproteobacteria</taxon>
        <taxon>Pseudomonadales</taxon>
        <taxon>Pseudomonadaceae</taxon>
        <taxon>Phytopseudomonas</taxon>
    </lineage>
</organism>
<keyword evidence="6 8" id="KW-1133">Transmembrane helix</keyword>
<evidence type="ECO:0000259" key="9">
    <source>
        <dbReference type="Pfam" id="PF00892"/>
    </source>
</evidence>
<evidence type="ECO:0000256" key="3">
    <source>
        <dbReference type="ARBA" id="ARBA00022448"/>
    </source>
</evidence>
<keyword evidence="4" id="KW-1003">Cell membrane</keyword>
<dbReference type="PANTHER" id="PTHR22911">
    <property type="entry name" value="ACYL-MALONYL CONDENSING ENZYME-RELATED"/>
    <property type="match status" value="1"/>
</dbReference>
<comment type="caution">
    <text evidence="10">The sequence shown here is derived from an EMBL/GenBank/DDBJ whole genome shotgun (WGS) entry which is preliminary data.</text>
</comment>
<comment type="subcellular location">
    <subcellularLocation>
        <location evidence="1">Cell membrane</location>
        <topology evidence="1">Multi-pass membrane protein</topology>
    </subcellularLocation>
</comment>
<evidence type="ECO:0000256" key="7">
    <source>
        <dbReference type="ARBA" id="ARBA00023136"/>
    </source>
</evidence>
<feature type="transmembrane region" description="Helical" evidence="8">
    <location>
        <begin position="244"/>
        <end position="266"/>
    </location>
</feature>
<evidence type="ECO:0000256" key="6">
    <source>
        <dbReference type="ARBA" id="ARBA00022989"/>
    </source>
</evidence>
<dbReference type="OrthoDB" id="369870at2"/>
<sequence>MTARNDAGAGAGIAYGLGATLLWGSYPLWYKPLGQLDAYHLLSWRIVFAELFLVALLLVSGRLGSLRATLPMIRVRHVLTVAAVLGLWWLMYIYGIMTGRVLEVAFGYFLSPIMSMAVSRLLFKERLSGLQVLAIGLAVIGVTLMAFELLNLRSFPWIALIIGSCYSFYGIFKKKVPGDPVVIQTLEIMALLPFAAVFLAYAGAHGLGHDFGESAGTDLLLAATGLITVLPLWWYSLAAKQLSVVALGFLQFVPPICNFLLAAFVYGEQVSALKLVAFLFIWVALGVFTWNSVRVQRAASPQVEAKLRAA</sequence>
<reference evidence="10 11" key="1">
    <citation type="submission" date="2018-06" db="EMBL/GenBank/DDBJ databases">
        <title>Three novel Pseudomonas species isolated from symptomatic oak.</title>
        <authorList>
            <person name="Bueno-Gonzalez V."/>
            <person name="Brady C."/>
        </authorList>
    </citation>
    <scope>NUCLEOTIDE SEQUENCE [LARGE SCALE GENOMIC DNA]</scope>
    <source>
        <strain evidence="10 11">P6B</strain>
    </source>
</reference>
<feature type="transmembrane region" description="Helical" evidence="8">
    <location>
        <begin position="184"/>
        <end position="207"/>
    </location>
</feature>
<dbReference type="SUPFAM" id="SSF103481">
    <property type="entry name" value="Multidrug resistance efflux transporter EmrE"/>
    <property type="match status" value="2"/>
</dbReference>
<feature type="transmembrane region" description="Helical" evidence="8">
    <location>
        <begin position="75"/>
        <end position="94"/>
    </location>
</feature>
<keyword evidence="7 8" id="KW-0472">Membrane</keyword>
<accession>A0A4Q9QV50</accession>
<dbReference type="AlphaFoldDB" id="A0A4Q9QV50"/>
<evidence type="ECO:0000256" key="2">
    <source>
        <dbReference type="ARBA" id="ARBA00007362"/>
    </source>
</evidence>
<evidence type="ECO:0000256" key="5">
    <source>
        <dbReference type="ARBA" id="ARBA00022692"/>
    </source>
</evidence>
<dbReference type="GO" id="GO:0005886">
    <property type="term" value="C:plasma membrane"/>
    <property type="evidence" value="ECO:0007669"/>
    <property type="project" value="UniProtKB-SubCell"/>
</dbReference>
<dbReference type="NCBIfam" id="TIGR00688">
    <property type="entry name" value="rarD"/>
    <property type="match status" value="1"/>
</dbReference>
<feature type="transmembrane region" description="Helical" evidence="8">
    <location>
        <begin position="272"/>
        <end position="290"/>
    </location>
</feature>
<evidence type="ECO:0000313" key="11">
    <source>
        <dbReference type="Proteomes" id="UP000293172"/>
    </source>
</evidence>
<comment type="similarity">
    <text evidence="2">Belongs to the EamA transporter family.</text>
</comment>
<feature type="transmembrane region" description="Helical" evidence="8">
    <location>
        <begin position="130"/>
        <end position="149"/>
    </location>
</feature>
<feature type="transmembrane region" description="Helical" evidence="8">
    <location>
        <begin position="155"/>
        <end position="172"/>
    </location>
</feature>
<feature type="transmembrane region" description="Helical" evidence="8">
    <location>
        <begin position="219"/>
        <end position="237"/>
    </location>
</feature>
<dbReference type="PANTHER" id="PTHR22911:SF137">
    <property type="entry name" value="SOLUTE CARRIER FAMILY 35 MEMBER G2-RELATED"/>
    <property type="match status" value="1"/>
</dbReference>
<dbReference type="RefSeq" id="WP_131198869.1">
    <property type="nucleotide sequence ID" value="NZ_QJUL01000037.1"/>
</dbReference>
<evidence type="ECO:0000256" key="1">
    <source>
        <dbReference type="ARBA" id="ARBA00004651"/>
    </source>
</evidence>
<keyword evidence="3" id="KW-0813">Transport</keyword>
<evidence type="ECO:0000313" key="10">
    <source>
        <dbReference type="EMBL" id="TBU87518.1"/>
    </source>
</evidence>
<evidence type="ECO:0000256" key="8">
    <source>
        <dbReference type="SAM" id="Phobius"/>
    </source>
</evidence>
<feature type="domain" description="EamA" evidence="9">
    <location>
        <begin position="12"/>
        <end position="146"/>
    </location>
</feature>
<dbReference type="InterPro" id="IPR004626">
    <property type="entry name" value="RarD"/>
</dbReference>
<dbReference type="Proteomes" id="UP000293172">
    <property type="component" value="Unassembled WGS sequence"/>
</dbReference>
<feature type="transmembrane region" description="Helical" evidence="8">
    <location>
        <begin position="12"/>
        <end position="30"/>
    </location>
</feature>
<feature type="transmembrane region" description="Helical" evidence="8">
    <location>
        <begin position="106"/>
        <end position="123"/>
    </location>
</feature>
<dbReference type="EMBL" id="QJUL01000037">
    <property type="protein sequence ID" value="TBU87518.1"/>
    <property type="molecule type" value="Genomic_DNA"/>
</dbReference>
<protein>
    <submittedName>
        <fullName evidence="10">EamA family transporter RarD</fullName>
    </submittedName>
</protein>
<evidence type="ECO:0000256" key="4">
    <source>
        <dbReference type="ARBA" id="ARBA00022475"/>
    </source>
</evidence>
<name>A0A4Q9QV50_9GAMM</name>